<organism evidence="1 2">
    <name type="scientific">Terrisporobacter glycolicus ATCC 14880 = DSM 1288</name>
    <dbReference type="NCBI Taxonomy" id="1121315"/>
    <lineage>
        <taxon>Bacteria</taxon>
        <taxon>Bacillati</taxon>
        <taxon>Bacillota</taxon>
        <taxon>Clostridia</taxon>
        <taxon>Peptostreptococcales</taxon>
        <taxon>Peptostreptococcaceae</taxon>
        <taxon>Terrisporobacter</taxon>
    </lineage>
</organism>
<evidence type="ECO:0000313" key="2">
    <source>
        <dbReference type="Proteomes" id="UP001348492"/>
    </source>
</evidence>
<evidence type="ECO:0000313" key="1">
    <source>
        <dbReference type="EMBL" id="WWD83568.1"/>
    </source>
</evidence>
<dbReference type="Proteomes" id="UP001348492">
    <property type="component" value="Chromosome"/>
</dbReference>
<dbReference type="EMBL" id="CP117523">
    <property type="protein sequence ID" value="WWD83568.1"/>
    <property type="molecule type" value="Genomic_DNA"/>
</dbReference>
<protein>
    <submittedName>
        <fullName evidence="1">Uncharacterized protein</fullName>
    </submittedName>
</protein>
<accession>A0ABZ2EV68</accession>
<sequence length="31" mass="3421">MGFLSVLFGNKNAFKKIYNLGGIGNYKGKLK</sequence>
<keyword evidence="2" id="KW-1185">Reference proteome</keyword>
<name>A0ABZ2EV68_9FIRM</name>
<proteinExistence type="predicted"/>
<gene>
    <name evidence="1" type="ORF">TEGL_19810</name>
</gene>
<reference evidence="1 2" key="1">
    <citation type="journal article" date="2023" name="PLoS ONE">
        <title>Genome-based metabolic and phylogenomic analysis of three Terrisporobacter species.</title>
        <authorList>
            <person name="Boer T."/>
            <person name="Bengelsdorf F.R."/>
            <person name="Bomeke M."/>
            <person name="Daniel R."/>
            <person name="Poehlein A."/>
        </authorList>
    </citation>
    <scope>NUCLEOTIDE SEQUENCE [LARGE SCALE GENOMIC DNA]</scope>
    <source>
        <strain evidence="1 2">DSM 1288</strain>
    </source>
</reference>